<dbReference type="Proteomes" id="UP001162060">
    <property type="component" value="Unassembled WGS sequence"/>
</dbReference>
<evidence type="ECO:0000313" key="1">
    <source>
        <dbReference type="EMBL" id="CAK7935253.1"/>
    </source>
</evidence>
<comment type="caution">
    <text evidence="1">The sequence shown here is derived from an EMBL/GenBank/DDBJ whole genome shotgun (WGS) entry which is preliminary data.</text>
</comment>
<protein>
    <submittedName>
        <fullName evidence="1">Uncharacterized protein</fullName>
    </submittedName>
</protein>
<sequence>MHRWSLRQSGSAVGSSVEFSLSDLKPRFVCHWLAYRPRALHYVFVEKLVDCLLLIDRVPIVFIEPETHAEEVLDTADVLEFQTLHVRSEVIENLISRRGTEQAINVGPDDHRATFVRRVVDARVRHRLHKIDAGLRPVYKLVP</sequence>
<name>A0AAV1UNH1_9STRA</name>
<accession>A0AAV1UNH1</accession>
<proteinExistence type="predicted"/>
<organism evidence="1 2">
    <name type="scientific">Peronospora matthiolae</name>
    <dbReference type="NCBI Taxonomy" id="2874970"/>
    <lineage>
        <taxon>Eukaryota</taxon>
        <taxon>Sar</taxon>
        <taxon>Stramenopiles</taxon>
        <taxon>Oomycota</taxon>
        <taxon>Peronosporomycetes</taxon>
        <taxon>Peronosporales</taxon>
        <taxon>Peronosporaceae</taxon>
        <taxon>Peronospora</taxon>
    </lineage>
</organism>
<reference evidence="1" key="1">
    <citation type="submission" date="2024-01" db="EMBL/GenBank/DDBJ databases">
        <authorList>
            <person name="Webb A."/>
        </authorList>
    </citation>
    <scope>NUCLEOTIDE SEQUENCE</scope>
    <source>
        <strain evidence="1">Pm1</strain>
    </source>
</reference>
<evidence type="ECO:0000313" key="2">
    <source>
        <dbReference type="Proteomes" id="UP001162060"/>
    </source>
</evidence>
<dbReference type="AlphaFoldDB" id="A0AAV1UNH1"/>
<gene>
    <name evidence="1" type="ORF">PM001_LOCUS20403</name>
</gene>
<dbReference type="EMBL" id="CAKLBY020000221">
    <property type="protein sequence ID" value="CAK7935253.1"/>
    <property type="molecule type" value="Genomic_DNA"/>
</dbReference>